<dbReference type="GO" id="GO:0000976">
    <property type="term" value="F:transcription cis-regulatory region binding"/>
    <property type="evidence" value="ECO:0007669"/>
    <property type="project" value="TreeGrafter"/>
</dbReference>
<name>A0A2T0XAA5_9BACT</name>
<dbReference type="RefSeq" id="WP_106154265.1">
    <property type="nucleotide sequence ID" value="NZ_PVTS01000018.1"/>
</dbReference>
<dbReference type="InterPro" id="IPR028082">
    <property type="entry name" value="Peripla_BP_I"/>
</dbReference>
<evidence type="ECO:0000259" key="4">
    <source>
        <dbReference type="PROSITE" id="PS50932"/>
    </source>
</evidence>
<dbReference type="InterPro" id="IPR001761">
    <property type="entry name" value="Peripla_BP/Lac1_sug-bd_dom"/>
</dbReference>
<comment type="caution">
    <text evidence="5">The sequence shown here is derived from an EMBL/GenBank/DDBJ whole genome shotgun (WGS) entry which is preliminary data.</text>
</comment>
<dbReference type="SUPFAM" id="SSF47413">
    <property type="entry name" value="lambda repressor-like DNA-binding domains"/>
    <property type="match status" value="1"/>
</dbReference>
<dbReference type="InterPro" id="IPR010982">
    <property type="entry name" value="Lambda_DNA-bd_dom_sf"/>
</dbReference>
<proteinExistence type="predicted"/>
<dbReference type="AlphaFoldDB" id="A0A2T0XAA5"/>
<gene>
    <name evidence="5" type="ORF">DFO77_13421</name>
</gene>
<organism evidence="5 6">
    <name type="scientific">Marinilabilia salmonicolor</name>
    <dbReference type="NCBI Taxonomy" id="989"/>
    <lineage>
        <taxon>Bacteria</taxon>
        <taxon>Pseudomonadati</taxon>
        <taxon>Bacteroidota</taxon>
        <taxon>Bacteroidia</taxon>
        <taxon>Marinilabiliales</taxon>
        <taxon>Marinilabiliaceae</taxon>
        <taxon>Marinilabilia</taxon>
    </lineage>
</organism>
<sequence>MAKSSITINDIARELNVAPSTVSRALNNSPKISDFTKQKIIEKAEKLGYNLNMVASSLSRSRTNTIGVVIPFLNNFFYSEVINGIEEIAYNKGYRILVAQTKDSFDKEKEILRTMSATRVDGVIACLSSETTTTDHLRSFSAGGIPMVLFDRVRFDFSCRKVVIDNYSAMQQSVSHLARSGYKNIAHLGGPSSCNIYSEHAKAFKDTLKKAGLPLLPQFHLSTNLTEEDIAEAVGIWLNAEIKPDAIITANSHAALVVSKLIREQKLSIPEEIALTSLTCEPALHFVEPQITSIELPGGDTGRTSMTYLLNEIEHGEQKNDTTIKPFQLIIRNSSFRNK</sequence>
<dbReference type="SUPFAM" id="SSF53822">
    <property type="entry name" value="Periplasmic binding protein-like I"/>
    <property type="match status" value="1"/>
</dbReference>
<dbReference type="Proteomes" id="UP000252733">
    <property type="component" value="Unassembled WGS sequence"/>
</dbReference>
<keyword evidence="1" id="KW-0805">Transcription regulation</keyword>
<dbReference type="Gene3D" id="3.40.50.2300">
    <property type="match status" value="2"/>
</dbReference>
<dbReference type="CDD" id="cd01392">
    <property type="entry name" value="HTH_LacI"/>
    <property type="match status" value="1"/>
</dbReference>
<dbReference type="Pfam" id="PF00532">
    <property type="entry name" value="Peripla_BP_1"/>
    <property type="match status" value="1"/>
</dbReference>
<dbReference type="Gene3D" id="1.10.260.40">
    <property type="entry name" value="lambda repressor-like DNA-binding domains"/>
    <property type="match status" value="1"/>
</dbReference>
<evidence type="ECO:0000313" key="5">
    <source>
        <dbReference type="EMBL" id="RCW28907.1"/>
    </source>
</evidence>
<evidence type="ECO:0000313" key="6">
    <source>
        <dbReference type="Proteomes" id="UP000252733"/>
    </source>
</evidence>
<accession>A0A2T0XAA5</accession>
<keyword evidence="3" id="KW-0804">Transcription</keyword>
<keyword evidence="6" id="KW-1185">Reference proteome</keyword>
<dbReference type="GO" id="GO:0003700">
    <property type="term" value="F:DNA-binding transcription factor activity"/>
    <property type="evidence" value="ECO:0007669"/>
    <property type="project" value="TreeGrafter"/>
</dbReference>
<dbReference type="PANTHER" id="PTHR30146">
    <property type="entry name" value="LACI-RELATED TRANSCRIPTIONAL REPRESSOR"/>
    <property type="match status" value="1"/>
</dbReference>
<reference evidence="5 6" key="1">
    <citation type="submission" date="2018-07" db="EMBL/GenBank/DDBJ databases">
        <title>Freshwater and sediment microbial communities from various areas in North America, analyzing microbe dynamics in response to fracking.</title>
        <authorList>
            <person name="Lamendella R."/>
        </authorList>
    </citation>
    <scope>NUCLEOTIDE SEQUENCE [LARGE SCALE GENOMIC DNA]</scope>
    <source>
        <strain evidence="5 6">160A</strain>
    </source>
</reference>
<dbReference type="OrthoDB" id="9803256at2"/>
<dbReference type="CDD" id="cd06267">
    <property type="entry name" value="PBP1_LacI_sugar_binding-like"/>
    <property type="match status" value="1"/>
</dbReference>
<evidence type="ECO:0000256" key="3">
    <source>
        <dbReference type="ARBA" id="ARBA00023163"/>
    </source>
</evidence>
<dbReference type="SMART" id="SM00354">
    <property type="entry name" value="HTH_LACI"/>
    <property type="match status" value="1"/>
</dbReference>
<evidence type="ECO:0000256" key="2">
    <source>
        <dbReference type="ARBA" id="ARBA00023125"/>
    </source>
</evidence>
<keyword evidence="2" id="KW-0238">DNA-binding</keyword>
<dbReference type="STRING" id="1168289.GCA_000259075_03715"/>
<dbReference type="Pfam" id="PF00356">
    <property type="entry name" value="LacI"/>
    <property type="match status" value="1"/>
</dbReference>
<dbReference type="InterPro" id="IPR000843">
    <property type="entry name" value="HTH_LacI"/>
</dbReference>
<dbReference type="EMBL" id="QPIZ01000034">
    <property type="protein sequence ID" value="RCW28907.1"/>
    <property type="molecule type" value="Genomic_DNA"/>
</dbReference>
<feature type="domain" description="HTH lacI-type" evidence="4">
    <location>
        <begin position="6"/>
        <end position="60"/>
    </location>
</feature>
<protein>
    <submittedName>
        <fullName evidence="5">LacI family transcriptional regulator</fullName>
    </submittedName>
</protein>
<dbReference type="PANTHER" id="PTHR30146:SF109">
    <property type="entry name" value="HTH-TYPE TRANSCRIPTIONAL REGULATOR GALS"/>
    <property type="match status" value="1"/>
</dbReference>
<dbReference type="PROSITE" id="PS50932">
    <property type="entry name" value="HTH_LACI_2"/>
    <property type="match status" value="1"/>
</dbReference>
<evidence type="ECO:0000256" key="1">
    <source>
        <dbReference type="ARBA" id="ARBA00023015"/>
    </source>
</evidence>